<protein>
    <submittedName>
        <fullName evidence="2">Uncharacterized protein</fullName>
    </submittedName>
</protein>
<feature type="signal peptide" evidence="1">
    <location>
        <begin position="1"/>
        <end position="28"/>
    </location>
</feature>
<sequence length="80" mass="9355">MFGKIQILFHLISAILLYTMQTANMINGEPIHRWYPMAIEASRKPLYNQGDSNVDLEIPYNIDQYDPEVMKRAVRLMRLG</sequence>
<organism evidence="2 3">
    <name type="scientific">Schistosoma mekongi</name>
    <name type="common">Parasitic worm</name>
    <dbReference type="NCBI Taxonomy" id="38744"/>
    <lineage>
        <taxon>Eukaryota</taxon>
        <taxon>Metazoa</taxon>
        <taxon>Spiralia</taxon>
        <taxon>Lophotrochozoa</taxon>
        <taxon>Platyhelminthes</taxon>
        <taxon>Trematoda</taxon>
        <taxon>Digenea</taxon>
        <taxon>Strigeidida</taxon>
        <taxon>Schistosomatoidea</taxon>
        <taxon>Schistosomatidae</taxon>
        <taxon>Schistosoma</taxon>
    </lineage>
</organism>
<feature type="chain" id="PRO_5042092436" evidence="1">
    <location>
        <begin position="29"/>
        <end position="80"/>
    </location>
</feature>
<reference evidence="2" key="2">
    <citation type="journal article" date="2023" name="Infect Dis Poverty">
        <title>Chromosome-scale genome of the human blood fluke Schistosoma mekongi and its implications for public health.</title>
        <authorList>
            <person name="Zhou M."/>
            <person name="Xu L."/>
            <person name="Xu D."/>
            <person name="Chen W."/>
            <person name="Khan J."/>
            <person name="Hu Y."/>
            <person name="Huang H."/>
            <person name="Wei H."/>
            <person name="Zhang Y."/>
            <person name="Chusongsang P."/>
            <person name="Tanasarnprasert K."/>
            <person name="Hu X."/>
            <person name="Limpanont Y."/>
            <person name="Lv Z."/>
        </authorList>
    </citation>
    <scope>NUCLEOTIDE SEQUENCE</scope>
    <source>
        <strain evidence="2">LV_2022a</strain>
    </source>
</reference>
<reference evidence="2" key="1">
    <citation type="submission" date="2022-04" db="EMBL/GenBank/DDBJ databases">
        <authorList>
            <person name="Xu L."/>
            <person name="Lv Z."/>
        </authorList>
    </citation>
    <scope>NUCLEOTIDE SEQUENCE</scope>
    <source>
        <strain evidence="2">LV_2022a</strain>
    </source>
</reference>
<proteinExistence type="predicted"/>
<dbReference type="AlphaFoldDB" id="A0AAE2D425"/>
<keyword evidence="1" id="KW-0732">Signal</keyword>
<evidence type="ECO:0000313" key="3">
    <source>
        <dbReference type="Proteomes" id="UP001292079"/>
    </source>
</evidence>
<comment type="caution">
    <text evidence="2">The sequence shown here is derived from an EMBL/GenBank/DDBJ whole genome shotgun (WGS) entry which is preliminary data.</text>
</comment>
<accession>A0AAE2D425</accession>
<dbReference type="Proteomes" id="UP001292079">
    <property type="component" value="Unassembled WGS sequence"/>
</dbReference>
<dbReference type="EMBL" id="JALJAT010000004">
    <property type="protein sequence ID" value="KAK4470439.1"/>
    <property type="molecule type" value="Genomic_DNA"/>
</dbReference>
<evidence type="ECO:0000313" key="2">
    <source>
        <dbReference type="EMBL" id="KAK4470439.1"/>
    </source>
</evidence>
<gene>
    <name evidence="2" type="ORF">MN116_005993</name>
</gene>
<evidence type="ECO:0000256" key="1">
    <source>
        <dbReference type="SAM" id="SignalP"/>
    </source>
</evidence>
<keyword evidence="3" id="KW-1185">Reference proteome</keyword>
<name>A0AAE2D425_SCHME</name>